<dbReference type="Proteomes" id="UP001204144">
    <property type="component" value="Unassembled WGS sequence"/>
</dbReference>
<organism evidence="1 2">
    <name type="scientific">Lacihabitans soyangensis</name>
    <dbReference type="NCBI Taxonomy" id="869394"/>
    <lineage>
        <taxon>Bacteria</taxon>
        <taxon>Pseudomonadati</taxon>
        <taxon>Bacteroidota</taxon>
        <taxon>Cytophagia</taxon>
        <taxon>Cytophagales</taxon>
        <taxon>Leadbetterellaceae</taxon>
        <taxon>Lacihabitans</taxon>
    </lineage>
</organism>
<reference evidence="1 2" key="1">
    <citation type="submission" date="2018-11" db="EMBL/GenBank/DDBJ databases">
        <title>Novel bacteria species description.</title>
        <authorList>
            <person name="Han J.-H."/>
        </authorList>
    </citation>
    <scope>NUCLEOTIDE SEQUENCE [LARGE SCALE GENOMIC DNA]</scope>
    <source>
        <strain evidence="1 2">KCTC23259</strain>
    </source>
</reference>
<evidence type="ECO:0000313" key="2">
    <source>
        <dbReference type="Proteomes" id="UP001204144"/>
    </source>
</evidence>
<accession>A0AAE3H6Z8</accession>
<sequence length="172" mass="19143">MMYVNVGELGDWQGMTNGRMVKELWLVKQADVLSVNGFVVKLNAEVTKMVFAQNTCFYTENEELTDNGHAYSCAIDCEMPILRADVNAWLKANRNAKVVCFFRDGNENAWLIGDDVTGLDVIHRKQVGDKTGYVMNVAGVCREGAVALRSSDVAVVFESTDFGFDFSEDFNS</sequence>
<evidence type="ECO:0000313" key="1">
    <source>
        <dbReference type="EMBL" id="MCP9765151.1"/>
    </source>
</evidence>
<gene>
    <name evidence="1" type="ORF">EGI31_19630</name>
</gene>
<dbReference type="AlphaFoldDB" id="A0AAE3H6Z8"/>
<dbReference type="RefSeq" id="WP_255038841.1">
    <property type="nucleotide sequence ID" value="NZ_RJUF01000180.1"/>
</dbReference>
<proteinExistence type="predicted"/>
<dbReference type="EMBL" id="RJUF01000180">
    <property type="protein sequence ID" value="MCP9765151.1"/>
    <property type="molecule type" value="Genomic_DNA"/>
</dbReference>
<keyword evidence="2" id="KW-1185">Reference proteome</keyword>
<name>A0AAE3H6Z8_9BACT</name>
<comment type="caution">
    <text evidence="1">The sequence shown here is derived from an EMBL/GenBank/DDBJ whole genome shotgun (WGS) entry which is preliminary data.</text>
</comment>
<protein>
    <submittedName>
        <fullName evidence="1">Uncharacterized protein</fullName>
    </submittedName>
</protein>